<keyword evidence="3" id="KW-1185">Reference proteome</keyword>
<sequence length="70" mass="7491">MAKQMGGEESILNKDTGEAIGDNKGSTLEVDADEDELAIGLLLRVKVLLDVPKPLLRGVTVDVNEEGEKI</sequence>
<evidence type="ECO:0000313" key="2">
    <source>
        <dbReference type="EMBL" id="CAD6272452.1"/>
    </source>
</evidence>
<comment type="caution">
    <text evidence="2">The sequence shown here is derived from an EMBL/GenBank/DDBJ whole genome shotgun (WGS) entry which is preliminary data.</text>
</comment>
<gene>
    <name evidence="2" type="ORF">NCGR_LOCUS55727</name>
</gene>
<feature type="region of interest" description="Disordered" evidence="1">
    <location>
        <begin position="1"/>
        <end position="27"/>
    </location>
</feature>
<accession>A0A811RR88</accession>
<dbReference type="Proteomes" id="UP000604825">
    <property type="component" value="Unassembled WGS sequence"/>
</dbReference>
<proteinExistence type="predicted"/>
<protein>
    <submittedName>
        <fullName evidence="2">Uncharacterized protein</fullName>
    </submittedName>
</protein>
<organism evidence="2 3">
    <name type="scientific">Miscanthus lutarioriparius</name>
    <dbReference type="NCBI Taxonomy" id="422564"/>
    <lineage>
        <taxon>Eukaryota</taxon>
        <taxon>Viridiplantae</taxon>
        <taxon>Streptophyta</taxon>
        <taxon>Embryophyta</taxon>
        <taxon>Tracheophyta</taxon>
        <taxon>Spermatophyta</taxon>
        <taxon>Magnoliopsida</taxon>
        <taxon>Liliopsida</taxon>
        <taxon>Poales</taxon>
        <taxon>Poaceae</taxon>
        <taxon>PACMAD clade</taxon>
        <taxon>Panicoideae</taxon>
        <taxon>Andropogonodae</taxon>
        <taxon>Andropogoneae</taxon>
        <taxon>Saccharinae</taxon>
        <taxon>Miscanthus</taxon>
    </lineage>
</organism>
<dbReference type="AlphaFoldDB" id="A0A811RR88"/>
<dbReference type="EMBL" id="CAJGYO010000016">
    <property type="protein sequence ID" value="CAD6272452.1"/>
    <property type="molecule type" value="Genomic_DNA"/>
</dbReference>
<reference evidence="2" key="1">
    <citation type="submission" date="2020-10" db="EMBL/GenBank/DDBJ databases">
        <authorList>
            <person name="Han B."/>
            <person name="Lu T."/>
            <person name="Zhao Q."/>
            <person name="Huang X."/>
            <person name="Zhao Y."/>
        </authorList>
    </citation>
    <scope>NUCLEOTIDE SEQUENCE</scope>
</reference>
<evidence type="ECO:0000313" key="3">
    <source>
        <dbReference type="Proteomes" id="UP000604825"/>
    </source>
</evidence>
<name>A0A811RR88_9POAL</name>
<evidence type="ECO:0000256" key="1">
    <source>
        <dbReference type="SAM" id="MobiDB-lite"/>
    </source>
</evidence>